<accession>A0AAV6UG35</accession>
<keyword evidence="8" id="KW-0256">Endoplasmic reticulum</keyword>
<feature type="binding site" description="axial binding residue" evidence="14">
    <location>
        <position position="402"/>
    </location>
    <ligand>
        <name>heme</name>
        <dbReference type="ChEBI" id="CHEBI:30413"/>
    </ligand>
    <ligandPart>
        <name>Fe</name>
        <dbReference type="ChEBI" id="CHEBI:18248"/>
    </ligandPart>
</feature>
<comment type="cofactor">
    <cofactor evidence="1 14">
        <name>heme</name>
        <dbReference type="ChEBI" id="CHEBI:30413"/>
    </cofactor>
</comment>
<keyword evidence="17" id="KW-1185">Reference proteome</keyword>
<reference evidence="16 17" key="1">
    <citation type="journal article" date="2022" name="Nat. Ecol. Evol.">
        <title>A masculinizing supergene underlies an exaggerated male reproductive morph in a spider.</title>
        <authorList>
            <person name="Hendrickx F."/>
            <person name="De Corte Z."/>
            <person name="Sonet G."/>
            <person name="Van Belleghem S.M."/>
            <person name="Kostlbacher S."/>
            <person name="Vangestel C."/>
        </authorList>
    </citation>
    <scope>NUCLEOTIDE SEQUENCE [LARGE SCALE GENOMIC DNA]</scope>
    <source>
        <strain evidence="16">W744_W776</strain>
    </source>
</reference>
<evidence type="ECO:0000256" key="7">
    <source>
        <dbReference type="ARBA" id="ARBA00022723"/>
    </source>
</evidence>
<dbReference type="PANTHER" id="PTHR24300:SF403">
    <property type="entry name" value="CYTOCHROME P450 306A1"/>
    <property type="match status" value="1"/>
</dbReference>
<evidence type="ECO:0000256" key="6">
    <source>
        <dbReference type="ARBA" id="ARBA00022617"/>
    </source>
</evidence>
<dbReference type="PRINTS" id="PR00463">
    <property type="entry name" value="EP450I"/>
</dbReference>
<dbReference type="EMBL" id="JAFNEN010000473">
    <property type="protein sequence ID" value="KAG8182236.1"/>
    <property type="molecule type" value="Genomic_DNA"/>
</dbReference>
<evidence type="ECO:0000256" key="4">
    <source>
        <dbReference type="ARBA" id="ARBA00004406"/>
    </source>
</evidence>
<keyword evidence="13" id="KW-0472">Membrane</keyword>
<dbReference type="InterPro" id="IPR002401">
    <property type="entry name" value="Cyt_P450_E_grp-I"/>
</dbReference>
<evidence type="ECO:0000313" key="17">
    <source>
        <dbReference type="Proteomes" id="UP000827092"/>
    </source>
</evidence>
<dbReference type="PROSITE" id="PS00086">
    <property type="entry name" value="CYTOCHROME_P450"/>
    <property type="match status" value="1"/>
</dbReference>
<keyword evidence="12 15" id="KW-0503">Monooxygenase</keyword>
<sequence length="440" mass="50691">MCSFKNARYVPFIKTPHLDYARLGAKFGDVFSFRTVGGQLFVILTGTKVIKEVLVNRADEFIGRLPVNNFLYWITDGLGIVQEEGDVWDEHRKFFLQTAKSFGFGKMEVEGRIHDEVRRMLTDIRSEAKNSCVRLSEHVAFVTHSTLSHVLFNKEFKKDDTFRKHVSDMDKFIETFKGYINLLVGKPFDIFFSLFTSLPKDRARLRKFTDAMVEERRRTRDPDNPENYVDSFLNQRDELIKKGHKDGGTFTNIRLEATAWNMYFGFESTGGTAVGLLLELSHHPSVQQRIQSELDSVVGRERLPSWMDRPSLPYLDASVQELYRVTTLFPITTIYSNFKETTINGFRIPERSAIVANIWSMHMDPEVFPQPEKFDPNRFLDSSGKRIKVDGPYPFGLGKRSCIAESLAQMEVFIIVSSVVQSFTMQPGDKEDTLRLIPRE</sequence>
<comment type="similarity">
    <text evidence="5 15">Belongs to the cytochrome P450 family.</text>
</comment>
<evidence type="ECO:0000256" key="13">
    <source>
        <dbReference type="ARBA" id="ARBA00023136"/>
    </source>
</evidence>
<dbReference type="AlphaFoldDB" id="A0AAV6UG35"/>
<evidence type="ECO:0008006" key="18">
    <source>
        <dbReference type="Google" id="ProtNLM"/>
    </source>
</evidence>
<dbReference type="GO" id="GO:0006082">
    <property type="term" value="P:organic acid metabolic process"/>
    <property type="evidence" value="ECO:0007669"/>
    <property type="project" value="TreeGrafter"/>
</dbReference>
<dbReference type="InterPro" id="IPR017972">
    <property type="entry name" value="Cyt_P450_CS"/>
</dbReference>
<gene>
    <name evidence="16" type="ORF">JTE90_024169</name>
</gene>
<comment type="caution">
    <text evidence="16">The sequence shown here is derived from an EMBL/GenBank/DDBJ whole genome shotgun (WGS) entry which is preliminary data.</text>
</comment>
<evidence type="ECO:0000256" key="12">
    <source>
        <dbReference type="ARBA" id="ARBA00023033"/>
    </source>
</evidence>
<evidence type="ECO:0000256" key="14">
    <source>
        <dbReference type="PIRSR" id="PIRSR602401-1"/>
    </source>
</evidence>
<keyword evidence="11 14" id="KW-0408">Iron</keyword>
<dbReference type="GO" id="GO:0006805">
    <property type="term" value="P:xenobiotic metabolic process"/>
    <property type="evidence" value="ECO:0007669"/>
    <property type="project" value="TreeGrafter"/>
</dbReference>
<keyword evidence="7 14" id="KW-0479">Metal-binding</keyword>
<keyword evidence="10 15" id="KW-0560">Oxidoreductase</keyword>
<dbReference type="GO" id="GO:0008395">
    <property type="term" value="F:steroid hydroxylase activity"/>
    <property type="evidence" value="ECO:0007669"/>
    <property type="project" value="TreeGrafter"/>
</dbReference>
<evidence type="ECO:0000256" key="8">
    <source>
        <dbReference type="ARBA" id="ARBA00022824"/>
    </source>
</evidence>
<dbReference type="GO" id="GO:0005506">
    <property type="term" value="F:iron ion binding"/>
    <property type="evidence" value="ECO:0007669"/>
    <property type="project" value="InterPro"/>
</dbReference>
<organism evidence="16 17">
    <name type="scientific">Oedothorax gibbosus</name>
    <dbReference type="NCBI Taxonomy" id="931172"/>
    <lineage>
        <taxon>Eukaryota</taxon>
        <taxon>Metazoa</taxon>
        <taxon>Ecdysozoa</taxon>
        <taxon>Arthropoda</taxon>
        <taxon>Chelicerata</taxon>
        <taxon>Arachnida</taxon>
        <taxon>Araneae</taxon>
        <taxon>Araneomorphae</taxon>
        <taxon>Entelegynae</taxon>
        <taxon>Araneoidea</taxon>
        <taxon>Linyphiidae</taxon>
        <taxon>Erigoninae</taxon>
        <taxon>Oedothorax</taxon>
    </lineage>
</organism>
<keyword evidence="6 14" id="KW-0349">Heme</keyword>
<comment type="function">
    <text evidence="2">May be involved in the metabolism of insect hormones and in the breakdown of synthetic insecticides.</text>
</comment>
<dbReference type="InterPro" id="IPR050182">
    <property type="entry name" value="Cytochrome_P450_fam2"/>
</dbReference>
<dbReference type="GO" id="GO:0020037">
    <property type="term" value="F:heme binding"/>
    <property type="evidence" value="ECO:0007669"/>
    <property type="project" value="InterPro"/>
</dbReference>
<dbReference type="SUPFAM" id="SSF48264">
    <property type="entry name" value="Cytochrome P450"/>
    <property type="match status" value="1"/>
</dbReference>
<evidence type="ECO:0000256" key="15">
    <source>
        <dbReference type="RuleBase" id="RU000461"/>
    </source>
</evidence>
<evidence type="ECO:0000256" key="2">
    <source>
        <dbReference type="ARBA" id="ARBA00003690"/>
    </source>
</evidence>
<proteinExistence type="inferred from homology"/>
<evidence type="ECO:0000256" key="3">
    <source>
        <dbReference type="ARBA" id="ARBA00004174"/>
    </source>
</evidence>
<evidence type="ECO:0000256" key="11">
    <source>
        <dbReference type="ARBA" id="ARBA00023004"/>
    </source>
</evidence>
<evidence type="ECO:0000313" key="16">
    <source>
        <dbReference type="EMBL" id="KAG8182236.1"/>
    </source>
</evidence>
<dbReference type="PRINTS" id="PR00385">
    <property type="entry name" value="P450"/>
</dbReference>
<dbReference type="Pfam" id="PF00067">
    <property type="entry name" value="p450"/>
    <property type="match status" value="1"/>
</dbReference>
<dbReference type="InterPro" id="IPR001128">
    <property type="entry name" value="Cyt_P450"/>
</dbReference>
<protein>
    <recommendedName>
        <fullName evidence="18">Cytochrome P450</fullName>
    </recommendedName>
</protein>
<dbReference type="Proteomes" id="UP000827092">
    <property type="component" value="Unassembled WGS sequence"/>
</dbReference>
<evidence type="ECO:0000256" key="5">
    <source>
        <dbReference type="ARBA" id="ARBA00010617"/>
    </source>
</evidence>
<evidence type="ECO:0000256" key="9">
    <source>
        <dbReference type="ARBA" id="ARBA00022848"/>
    </source>
</evidence>
<dbReference type="FunFam" id="1.10.630.10:FF:000238">
    <property type="entry name" value="Cytochrome P450 2A6"/>
    <property type="match status" value="1"/>
</dbReference>
<dbReference type="PANTHER" id="PTHR24300">
    <property type="entry name" value="CYTOCHROME P450 508A4-RELATED"/>
    <property type="match status" value="1"/>
</dbReference>
<dbReference type="GO" id="GO:0005789">
    <property type="term" value="C:endoplasmic reticulum membrane"/>
    <property type="evidence" value="ECO:0007669"/>
    <property type="project" value="UniProtKB-SubCell"/>
</dbReference>
<keyword evidence="9" id="KW-0492">Microsome</keyword>
<evidence type="ECO:0000256" key="10">
    <source>
        <dbReference type="ARBA" id="ARBA00023002"/>
    </source>
</evidence>
<name>A0AAV6UG35_9ARAC</name>
<comment type="subcellular location">
    <subcellularLocation>
        <location evidence="4">Endoplasmic reticulum membrane</location>
        <topology evidence="4">Peripheral membrane protein</topology>
    </subcellularLocation>
    <subcellularLocation>
        <location evidence="3">Microsome membrane</location>
        <topology evidence="3">Peripheral membrane protein</topology>
    </subcellularLocation>
</comment>
<evidence type="ECO:0000256" key="1">
    <source>
        <dbReference type="ARBA" id="ARBA00001971"/>
    </source>
</evidence>
<dbReference type="Gene3D" id="1.10.630.10">
    <property type="entry name" value="Cytochrome P450"/>
    <property type="match status" value="1"/>
</dbReference>
<dbReference type="InterPro" id="IPR036396">
    <property type="entry name" value="Cyt_P450_sf"/>
</dbReference>
<dbReference type="GO" id="GO:0016712">
    <property type="term" value="F:oxidoreductase activity, acting on paired donors, with incorporation or reduction of molecular oxygen, reduced flavin or flavoprotein as one donor, and incorporation of one atom of oxygen"/>
    <property type="evidence" value="ECO:0007669"/>
    <property type="project" value="TreeGrafter"/>
</dbReference>